<gene>
    <name evidence="8" type="ORF">Ga0061065_107137</name>
</gene>
<dbReference type="NCBIfam" id="TIGR00427">
    <property type="entry name" value="NAAT family transporter"/>
    <property type="match status" value="1"/>
</dbReference>
<organism evidence="8 9">
    <name type="scientific">Marinomonas fungiae</name>
    <dbReference type="NCBI Taxonomy" id="1137284"/>
    <lineage>
        <taxon>Bacteria</taxon>
        <taxon>Pseudomonadati</taxon>
        <taxon>Pseudomonadota</taxon>
        <taxon>Gammaproteobacteria</taxon>
        <taxon>Oceanospirillales</taxon>
        <taxon>Oceanospirillaceae</taxon>
        <taxon>Marinomonas</taxon>
    </lineage>
</organism>
<keyword evidence="9" id="KW-1185">Reference proteome</keyword>
<dbReference type="PANTHER" id="PTHR33508:SF1">
    <property type="entry name" value="UPF0056 MEMBRANE PROTEIN YHCE"/>
    <property type="match status" value="1"/>
</dbReference>
<comment type="similarity">
    <text evidence="2 7">Belongs to the UPF0056 (MarC) family.</text>
</comment>
<feature type="transmembrane region" description="Helical" evidence="7">
    <location>
        <begin position="177"/>
        <end position="202"/>
    </location>
</feature>
<feature type="transmembrane region" description="Helical" evidence="7">
    <location>
        <begin position="136"/>
        <end position="157"/>
    </location>
</feature>
<feature type="transmembrane region" description="Helical" evidence="7">
    <location>
        <begin position="6"/>
        <end position="27"/>
    </location>
</feature>
<keyword evidence="6 7" id="KW-0472">Membrane</keyword>
<dbReference type="PANTHER" id="PTHR33508">
    <property type="entry name" value="UPF0056 MEMBRANE PROTEIN YHCE"/>
    <property type="match status" value="1"/>
</dbReference>
<feature type="transmembrane region" description="Helical" evidence="7">
    <location>
        <begin position="39"/>
        <end position="65"/>
    </location>
</feature>
<keyword evidence="4 7" id="KW-0812">Transmembrane</keyword>
<feature type="transmembrane region" description="Helical" evidence="7">
    <location>
        <begin position="71"/>
        <end position="88"/>
    </location>
</feature>
<dbReference type="EMBL" id="CYHG01000007">
    <property type="protein sequence ID" value="CUB04563.1"/>
    <property type="molecule type" value="Genomic_DNA"/>
</dbReference>
<sequence length="203" mass="21541">MSLLISTWIKFFFLFAPFFVLSMFLALTRGETPAARRHVANKSIVAALAIALVLMFFGGALFEVLGITLDSFRIGAGILLFMSAISLVKDGTRNHATGMPNEERDDISVVPLAVPTIIGPATIGTILVYGAEFQGWEFVVSVMGLVGALLTLAVLLYSSSLIEKLLGRTGLNILSKITGLILAAMAAQIFMGGVMGFLAPIAS</sequence>
<dbReference type="Proteomes" id="UP000182769">
    <property type="component" value="Unassembled WGS sequence"/>
</dbReference>
<dbReference type="GO" id="GO:0005886">
    <property type="term" value="C:plasma membrane"/>
    <property type="evidence" value="ECO:0007669"/>
    <property type="project" value="UniProtKB-SubCell"/>
</dbReference>
<dbReference type="OrthoDB" id="21094at2"/>
<comment type="subcellular location">
    <subcellularLocation>
        <location evidence="1 7">Cell membrane</location>
        <topology evidence="1 7">Multi-pass membrane protein</topology>
    </subcellularLocation>
</comment>
<dbReference type="InterPro" id="IPR002771">
    <property type="entry name" value="Multi_antbiot-R_MarC"/>
</dbReference>
<dbReference type="AlphaFoldDB" id="A0A0K6IN84"/>
<evidence type="ECO:0000256" key="2">
    <source>
        <dbReference type="ARBA" id="ARBA00009784"/>
    </source>
</evidence>
<protein>
    <recommendedName>
        <fullName evidence="7">UPF0056 membrane protein</fullName>
    </recommendedName>
</protein>
<feature type="transmembrane region" description="Helical" evidence="7">
    <location>
        <begin position="109"/>
        <end position="130"/>
    </location>
</feature>
<evidence type="ECO:0000313" key="8">
    <source>
        <dbReference type="EMBL" id="CUB04563.1"/>
    </source>
</evidence>
<keyword evidence="3" id="KW-1003">Cell membrane</keyword>
<evidence type="ECO:0000256" key="7">
    <source>
        <dbReference type="RuleBase" id="RU362048"/>
    </source>
</evidence>
<keyword evidence="5 7" id="KW-1133">Transmembrane helix</keyword>
<evidence type="ECO:0000313" key="9">
    <source>
        <dbReference type="Proteomes" id="UP000182769"/>
    </source>
</evidence>
<dbReference type="RefSeq" id="WP_055463505.1">
    <property type="nucleotide sequence ID" value="NZ_CYHG01000007.1"/>
</dbReference>
<name>A0A0K6IN84_9GAMM</name>
<dbReference type="Pfam" id="PF01914">
    <property type="entry name" value="MarC"/>
    <property type="match status" value="1"/>
</dbReference>
<accession>A0A0K6IN84</accession>
<evidence type="ECO:0000256" key="4">
    <source>
        <dbReference type="ARBA" id="ARBA00022692"/>
    </source>
</evidence>
<reference evidence="9" key="1">
    <citation type="submission" date="2015-08" db="EMBL/GenBank/DDBJ databases">
        <authorList>
            <person name="Varghese N."/>
        </authorList>
    </citation>
    <scope>NUCLEOTIDE SEQUENCE [LARGE SCALE GENOMIC DNA]</scope>
    <source>
        <strain evidence="9">JCM 18476</strain>
    </source>
</reference>
<evidence type="ECO:0000256" key="3">
    <source>
        <dbReference type="ARBA" id="ARBA00022475"/>
    </source>
</evidence>
<dbReference type="STRING" id="1137284.GCA_001418205_02433"/>
<evidence type="ECO:0000256" key="6">
    <source>
        <dbReference type="ARBA" id="ARBA00023136"/>
    </source>
</evidence>
<proteinExistence type="inferred from homology"/>
<evidence type="ECO:0000256" key="5">
    <source>
        <dbReference type="ARBA" id="ARBA00022989"/>
    </source>
</evidence>
<evidence type="ECO:0000256" key="1">
    <source>
        <dbReference type="ARBA" id="ARBA00004651"/>
    </source>
</evidence>